<proteinExistence type="predicted"/>
<evidence type="ECO:0000313" key="3">
    <source>
        <dbReference type="EMBL" id="NYJ20125.1"/>
    </source>
</evidence>
<dbReference type="AlphaFoldDB" id="A0A7Z0EF68"/>
<keyword evidence="2" id="KW-0812">Transmembrane</keyword>
<organism evidence="3 4">
    <name type="scientific">Glaciibacter psychrotolerans</name>
    <dbReference type="NCBI Taxonomy" id="670054"/>
    <lineage>
        <taxon>Bacteria</taxon>
        <taxon>Bacillati</taxon>
        <taxon>Actinomycetota</taxon>
        <taxon>Actinomycetes</taxon>
        <taxon>Micrococcales</taxon>
        <taxon>Microbacteriaceae</taxon>
        <taxon>Glaciibacter</taxon>
    </lineage>
</organism>
<keyword evidence="4" id="KW-1185">Reference proteome</keyword>
<comment type="caution">
    <text evidence="3">The sequence shown here is derived from an EMBL/GenBank/DDBJ whole genome shotgun (WGS) entry which is preliminary data.</text>
</comment>
<dbReference type="Proteomes" id="UP000537260">
    <property type="component" value="Unassembled WGS sequence"/>
</dbReference>
<feature type="transmembrane region" description="Helical" evidence="2">
    <location>
        <begin position="12"/>
        <end position="29"/>
    </location>
</feature>
<feature type="transmembrane region" description="Helical" evidence="2">
    <location>
        <begin position="86"/>
        <end position="106"/>
    </location>
</feature>
<name>A0A7Z0EF68_9MICO</name>
<protein>
    <submittedName>
        <fullName evidence="3">Uncharacterized protein</fullName>
    </submittedName>
</protein>
<dbReference type="RefSeq" id="WP_179578780.1">
    <property type="nucleotide sequence ID" value="NZ_JACCFM010000001.1"/>
</dbReference>
<gene>
    <name evidence="3" type="ORF">HNR05_001916</name>
</gene>
<feature type="transmembrane region" description="Helical" evidence="2">
    <location>
        <begin position="190"/>
        <end position="212"/>
    </location>
</feature>
<accession>A0A7Z0EF68</accession>
<keyword evidence="2" id="KW-0472">Membrane</keyword>
<evidence type="ECO:0000256" key="1">
    <source>
        <dbReference type="SAM" id="MobiDB-lite"/>
    </source>
</evidence>
<keyword evidence="2" id="KW-1133">Transmembrane helix</keyword>
<feature type="transmembrane region" description="Helical" evidence="2">
    <location>
        <begin position="233"/>
        <end position="256"/>
    </location>
</feature>
<feature type="transmembrane region" description="Helical" evidence="2">
    <location>
        <begin position="276"/>
        <end position="303"/>
    </location>
</feature>
<evidence type="ECO:0000256" key="2">
    <source>
        <dbReference type="SAM" id="Phobius"/>
    </source>
</evidence>
<feature type="transmembrane region" description="Helical" evidence="2">
    <location>
        <begin position="132"/>
        <end position="154"/>
    </location>
</feature>
<dbReference type="EMBL" id="JACCFM010000001">
    <property type="protein sequence ID" value="NYJ20125.1"/>
    <property type="molecule type" value="Genomic_DNA"/>
</dbReference>
<feature type="transmembrane region" description="Helical" evidence="2">
    <location>
        <begin position="53"/>
        <end position="74"/>
    </location>
</feature>
<feature type="region of interest" description="Disordered" evidence="1">
    <location>
        <begin position="313"/>
        <end position="335"/>
    </location>
</feature>
<reference evidence="3 4" key="1">
    <citation type="submission" date="2020-07" db="EMBL/GenBank/DDBJ databases">
        <title>Sequencing the genomes of 1000 actinobacteria strains.</title>
        <authorList>
            <person name="Klenk H.-P."/>
        </authorList>
    </citation>
    <scope>NUCLEOTIDE SEQUENCE [LARGE SCALE GENOMIC DNA]</scope>
    <source>
        <strain evidence="3 4">LI1</strain>
    </source>
</reference>
<evidence type="ECO:0000313" key="4">
    <source>
        <dbReference type="Proteomes" id="UP000537260"/>
    </source>
</evidence>
<sequence length="335" mass="35410">MDDLMRTVLLRLPFATSVIVPLGFLWHYWRRANAFVPRAASSPWARIVRRHVWFTRTASAVAFGAVAAMLLDLGAFGRDYDGWSSFLIPLTLAIVCIGALACLSAAEPRGLAGAAGHLDLTTRSLWSFGRRFAFASWILVAVLLLVTLLLAGLASSTDDDGRYSRLTITLGTMAAASTTFPGWYFGVPVFIGVALLTAVTGLALWAGARPSLAVDPAERTLDVWLRRLHTRTVLTLGGGALTLTLAWMLISIGGAGTMAYSAPAGNLGTITVGSPLAAVAVPLTVLGLILQGIGVALLLLPLLTKQPQLLLRDEATSPPEPPDATDGVRATALRS</sequence>